<feature type="region of interest" description="Disordered" evidence="1">
    <location>
        <begin position="1"/>
        <end position="41"/>
    </location>
</feature>
<accession>A0A9Q0BW31</accession>
<name>A0A9Q0BW31_9MUSC</name>
<organism evidence="2 3">
    <name type="scientific">Drosophila gunungcola</name>
    <name type="common">fruit fly</name>
    <dbReference type="NCBI Taxonomy" id="103775"/>
    <lineage>
        <taxon>Eukaryota</taxon>
        <taxon>Metazoa</taxon>
        <taxon>Ecdysozoa</taxon>
        <taxon>Arthropoda</taxon>
        <taxon>Hexapoda</taxon>
        <taxon>Insecta</taxon>
        <taxon>Pterygota</taxon>
        <taxon>Neoptera</taxon>
        <taxon>Endopterygota</taxon>
        <taxon>Diptera</taxon>
        <taxon>Brachycera</taxon>
        <taxon>Muscomorpha</taxon>
        <taxon>Ephydroidea</taxon>
        <taxon>Drosophilidae</taxon>
        <taxon>Drosophila</taxon>
        <taxon>Sophophora</taxon>
    </lineage>
</organism>
<protein>
    <submittedName>
        <fullName evidence="2">Uncharacterized protein</fullName>
    </submittedName>
</protein>
<feature type="non-terminal residue" evidence="2">
    <location>
        <position position="1"/>
    </location>
</feature>
<evidence type="ECO:0000256" key="1">
    <source>
        <dbReference type="SAM" id="MobiDB-lite"/>
    </source>
</evidence>
<sequence length="121" mass="13141">GIANSSSSAGLWLHPGPSGWGKSLHRSKSSPAVGPRHAGNFPHPGILRWVHSSVEQTPSDGTDVLVAQGHKPKRTEAPELDILDSFGAIFTRTNRSRLLRNCVPACVREIVLFLTLLRLFV</sequence>
<comment type="caution">
    <text evidence="2">The sequence shown here is derived from an EMBL/GenBank/DDBJ whole genome shotgun (WGS) entry which is preliminary data.</text>
</comment>
<evidence type="ECO:0000313" key="3">
    <source>
        <dbReference type="Proteomes" id="UP001059596"/>
    </source>
</evidence>
<dbReference type="AlphaFoldDB" id="A0A9Q0BW31"/>
<keyword evidence="3" id="KW-1185">Reference proteome</keyword>
<dbReference type="Proteomes" id="UP001059596">
    <property type="component" value="Chromosome 3R"/>
</dbReference>
<gene>
    <name evidence="2" type="ORF">M5D96_002225</name>
</gene>
<reference evidence="2" key="1">
    <citation type="journal article" date="2023" name="Genome Biol. Evol.">
        <title>Long-read-based Genome Assembly of Drosophila gunungcola Reveals Fewer Chemosensory Genes in Flower-breeding Species.</title>
        <authorList>
            <person name="Negi A."/>
            <person name="Liao B.Y."/>
            <person name="Yeh S.D."/>
        </authorList>
    </citation>
    <scope>NUCLEOTIDE SEQUENCE</scope>
    <source>
        <strain evidence="2">Sukarami</strain>
    </source>
</reference>
<proteinExistence type="predicted"/>
<evidence type="ECO:0000313" key="2">
    <source>
        <dbReference type="EMBL" id="KAI8046025.1"/>
    </source>
</evidence>
<dbReference type="EMBL" id="JAMKOV010000001">
    <property type="protein sequence ID" value="KAI8046025.1"/>
    <property type="molecule type" value="Genomic_DNA"/>
</dbReference>